<keyword evidence="1" id="KW-0812">Transmembrane</keyword>
<name>A0A3D2X6T0_9FIRM</name>
<evidence type="ECO:0000256" key="1">
    <source>
        <dbReference type="SAM" id="Phobius"/>
    </source>
</evidence>
<protein>
    <submittedName>
        <fullName evidence="2">Stage III sporulation protein AF</fullName>
    </submittedName>
</protein>
<feature type="transmembrane region" description="Helical" evidence="1">
    <location>
        <begin position="124"/>
        <end position="143"/>
    </location>
</feature>
<evidence type="ECO:0000313" key="2">
    <source>
        <dbReference type="EMBL" id="HCL02831.1"/>
    </source>
</evidence>
<reference evidence="2 3" key="1">
    <citation type="journal article" date="2018" name="Nat. Biotechnol.">
        <title>A standardized bacterial taxonomy based on genome phylogeny substantially revises the tree of life.</title>
        <authorList>
            <person name="Parks D.H."/>
            <person name="Chuvochina M."/>
            <person name="Waite D.W."/>
            <person name="Rinke C."/>
            <person name="Skarshewski A."/>
            <person name="Chaumeil P.A."/>
            <person name="Hugenholtz P."/>
        </authorList>
    </citation>
    <scope>NUCLEOTIDE SEQUENCE [LARGE SCALE GENOMIC DNA]</scope>
    <source>
        <strain evidence="2">UBA11728</strain>
    </source>
</reference>
<dbReference type="Proteomes" id="UP000262969">
    <property type="component" value="Unassembled WGS sequence"/>
</dbReference>
<comment type="caution">
    <text evidence="2">The sequence shown here is derived from an EMBL/GenBank/DDBJ whole genome shotgun (WGS) entry which is preliminary data.</text>
</comment>
<gene>
    <name evidence="2" type="ORF">DHW61_10545</name>
</gene>
<feature type="transmembrane region" description="Helical" evidence="1">
    <location>
        <begin position="195"/>
        <end position="214"/>
    </location>
</feature>
<keyword evidence="1" id="KW-1133">Transmembrane helix</keyword>
<accession>A0A3D2X6T0</accession>
<dbReference type="InterPro" id="IPR014194">
    <property type="entry name" value="Spore_III_AE"/>
</dbReference>
<evidence type="ECO:0000313" key="3">
    <source>
        <dbReference type="Proteomes" id="UP000262969"/>
    </source>
</evidence>
<dbReference type="AlphaFoldDB" id="A0A3D2X6T0"/>
<organism evidence="2 3">
    <name type="scientific">Lachnoclostridium phytofermentans</name>
    <dbReference type="NCBI Taxonomy" id="66219"/>
    <lineage>
        <taxon>Bacteria</taxon>
        <taxon>Bacillati</taxon>
        <taxon>Bacillota</taxon>
        <taxon>Clostridia</taxon>
        <taxon>Lachnospirales</taxon>
        <taxon>Lachnospiraceae</taxon>
    </lineage>
</organism>
<keyword evidence="1" id="KW-0472">Membrane</keyword>
<feature type="transmembrane region" description="Helical" evidence="1">
    <location>
        <begin position="7"/>
        <end position="30"/>
    </location>
</feature>
<feature type="transmembrane region" description="Helical" evidence="1">
    <location>
        <begin position="163"/>
        <end position="183"/>
    </location>
</feature>
<feature type="transmembrane region" description="Helical" evidence="1">
    <location>
        <begin position="353"/>
        <end position="374"/>
    </location>
</feature>
<dbReference type="EMBL" id="DPVV01000349">
    <property type="protein sequence ID" value="HCL02831.1"/>
    <property type="molecule type" value="Genomic_DNA"/>
</dbReference>
<feature type="transmembrane region" description="Helical" evidence="1">
    <location>
        <begin position="276"/>
        <end position="295"/>
    </location>
</feature>
<feature type="transmembrane region" description="Helical" evidence="1">
    <location>
        <begin position="234"/>
        <end position="255"/>
    </location>
</feature>
<sequence length="380" mass="41525">MIRKRTWILRLIFISILLVLIGKTNVVYAMSTEEEEYDYTQIQKSLNNALRNEENMNFGEYVKNLFNGTESFSFKGVFQKILQAIGLEFKSNLSSLMKLLTIAVISAVFTNFSHTFQNSQIAETGFYVTYLLMFVILASTFIGATKLATDTLHNVLNFMKALVPTYCMSVAFCTGVATSTAYYQGILILVTVVDYLLLKIVFPLTSIYMMAVLANNLSQEDMLSKLSELLATLIRWMLKTLLAVVIGIGTVQSLITPAVDQVKRSSIIKATQMIPGIGGLFSGVAETVLGAGALLKNCIGVAGLVAIIVICAIPIVKLVIYVLIYKLVAAAIQPISDKRIVNCVSASAEASSLLLQTVFVAAILFEIVITIVAVSTMRVS</sequence>
<dbReference type="Pfam" id="PF09546">
    <property type="entry name" value="Spore_III_AE"/>
    <property type="match status" value="1"/>
</dbReference>
<feature type="transmembrane region" description="Helical" evidence="1">
    <location>
        <begin position="301"/>
        <end position="332"/>
    </location>
</feature>
<proteinExistence type="predicted"/>